<sequence>MLDIRSESVGSLIEGVGRRTASPGGGTVAGLQAAFAAGLLRMVANYTQGARFENVATAVAIILGELEVLESRALGAANDDARAFDVVGRAYAAKTGDGFGPMERTAAIARALDGAADAPAATIMICGELVALAEELAPIANQGVIADVAAAAASVGAALSTSVINLESNLSAVEDPARVRHFERILQNVSLVRNRADILVESVRNPVPA</sequence>
<accession>A0ABP9TNI1</accession>
<evidence type="ECO:0000259" key="1">
    <source>
        <dbReference type="Pfam" id="PF04961"/>
    </source>
</evidence>
<dbReference type="InterPro" id="IPR036178">
    <property type="entry name" value="Formintransfe-cycloase-like_sf"/>
</dbReference>
<dbReference type="Proteomes" id="UP001501257">
    <property type="component" value="Unassembled WGS sequence"/>
</dbReference>
<organism evidence="2 3">
    <name type="scientific">Paeniglutamicibacter antarcticus</name>
    <dbReference type="NCBI Taxonomy" id="494023"/>
    <lineage>
        <taxon>Bacteria</taxon>
        <taxon>Bacillati</taxon>
        <taxon>Actinomycetota</taxon>
        <taxon>Actinomycetes</taxon>
        <taxon>Micrococcales</taxon>
        <taxon>Micrococcaceae</taxon>
        <taxon>Paeniglutamicibacter</taxon>
    </lineage>
</organism>
<name>A0ABP9TNI1_9MICC</name>
<dbReference type="SUPFAM" id="SSF101262">
    <property type="entry name" value="Methenyltetrahydrofolate cyclohydrolase-like"/>
    <property type="match status" value="1"/>
</dbReference>
<evidence type="ECO:0000313" key="3">
    <source>
        <dbReference type="Proteomes" id="UP001501257"/>
    </source>
</evidence>
<keyword evidence="3" id="KW-1185">Reference proteome</keyword>
<dbReference type="InterPro" id="IPR007044">
    <property type="entry name" value="Cyclodeamin/CycHdrlase"/>
</dbReference>
<dbReference type="EMBL" id="BAABLK010000037">
    <property type="protein sequence ID" value="GAA5228349.1"/>
    <property type="molecule type" value="Genomic_DNA"/>
</dbReference>
<comment type="caution">
    <text evidence="2">The sequence shown here is derived from an EMBL/GenBank/DDBJ whole genome shotgun (WGS) entry which is preliminary data.</text>
</comment>
<dbReference type="Pfam" id="PF04961">
    <property type="entry name" value="FTCD_C"/>
    <property type="match status" value="1"/>
</dbReference>
<dbReference type="Gene3D" id="1.20.120.680">
    <property type="entry name" value="Formiminotetrahydrofolate cyclodeaminase monomer, up-and-down helical bundle"/>
    <property type="match status" value="1"/>
</dbReference>
<gene>
    <name evidence="2" type="ORF">GCM10025778_28830</name>
</gene>
<reference evidence="3" key="1">
    <citation type="journal article" date="2019" name="Int. J. Syst. Evol. Microbiol.">
        <title>The Global Catalogue of Microorganisms (GCM) 10K type strain sequencing project: providing services to taxonomists for standard genome sequencing and annotation.</title>
        <authorList>
            <consortium name="The Broad Institute Genomics Platform"/>
            <consortium name="The Broad Institute Genome Sequencing Center for Infectious Disease"/>
            <person name="Wu L."/>
            <person name="Ma J."/>
        </authorList>
    </citation>
    <scope>NUCLEOTIDE SEQUENCE [LARGE SCALE GENOMIC DNA]</scope>
    <source>
        <strain evidence="3">JCM 18952</strain>
    </source>
</reference>
<evidence type="ECO:0000313" key="2">
    <source>
        <dbReference type="EMBL" id="GAA5228349.1"/>
    </source>
</evidence>
<feature type="domain" description="Cyclodeaminase/cyclohydrolase" evidence="1">
    <location>
        <begin position="9"/>
        <end position="184"/>
    </location>
</feature>
<protein>
    <submittedName>
        <fullName evidence="2">Cyclodeaminase/cyclohydrolase family protein</fullName>
    </submittedName>
</protein>
<dbReference type="RefSeq" id="WP_210099406.1">
    <property type="nucleotide sequence ID" value="NZ_BAABLK010000037.1"/>
</dbReference>
<proteinExistence type="predicted"/>